<evidence type="ECO:0000313" key="7">
    <source>
        <dbReference type="Proteomes" id="UP000321814"/>
    </source>
</evidence>
<reference evidence="6 7" key="1">
    <citation type="submission" date="2019-08" db="EMBL/GenBank/DDBJ databases">
        <title>Draft genome analysis of Rheinheimera tangshanensis isolated from the roots of fresh rice plants (Oryza sativa).</title>
        <authorList>
            <person name="Yu Q."/>
            <person name="Qi Y."/>
            <person name="Zhang H."/>
            <person name="Pu J."/>
        </authorList>
    </citation>
    <scope>NUCLEOTIDE SEQUENCE [LARGE SCALE GENOMIC DNA]</scope>
    <source>
        <strain evidence="6 7">JA3-B52</strain>
    </source>
</reference>
<name>A0A5C8LV01_9GAMM</name>
<feature type="active site" evidence="3">
    <location>
        <position position="225"/>
    </location>
</feature>
<dbReference type="InterPro" id="IPR050740">
    <property type="entry name" value="Aldehyde_DH_Superfamily"/>
</dbReference>
<evidence type="ECO:0000313" key="6">
    <source>
        <dbReference type="EMBL" id="TXK81091.1"/>
    </source>
</evidence>
<dbReference type="InterPro" id="IPR015590">
    <property type="entry name" value="Aldehyde_DH_dom"/>
</dbReference>
<dbReference type="Proteomes" id="UP000321814">
    <property type="component" value="Unassembled WGS sequence"/>
</dbReference>
<keyword evidence="2 4" id="KW-0560">Oxidoreductase</keyword>
<dbReference type="EMBL" id="VRLR01000004">
    <property type="protein sequence ID" value="TXK81091.1"/>
    <property type="molecule type" value="Genomic_DNA"/>
</dbReference>
<dbReference type="GO" id="GO:0016620">
    <property type="term" value="F:oxidoreductase activity, acting on the aldehyde or oxo group of donors, NAD or NADP as acceptor"/>
    <property type="evidence" value="ECO:0007669"/>
    <property type="project" value="InterPro"/>
</dbReference>
<evidence type="ECO:0000256" key="1">
    <source>
        <dbReference type="ARBA" id="ARBA00009986"/>
    </source>
</evidence>
<comment type="caution">
    <text evidence="6">The sequence shown here is derived from an EMBL/GenBank/DDBJ whole genome shotgun (WGS) entry which is preliminary data.</text>
</comment>
<evidence type="ECO:0000256" key="4">
    <source>
        <dbReference type="RuleBase" id="RU003345"/>
    </source>
</evidence>
<dbReference type="Pfam" id="PF00171">
    <property type="entry name" value="Aldedh"/>
    <property type="match status" value="1"/>
</dbReference>
<gene>
    <name evidence="6" type="ORF">FU839_08190</name>
</gene>
<dbReference type="SUPFAM" id="SSF53720">
    <property type="entry name" value="ALDH-like"/>
    <property type="match status" value="1"/>
</dbReference>
<dbReference type="InterPro" id="IPR016161">
    <property type="entry name" value="Ald_DH/histidinol_DH"/>
</dbReference>
<evidence type="ECO:0000256" key="2">
    <source>
        <dbReference type="ARBA" id="ARBA00023002"/>
    </source>
</evidence>
<dbReference type="PROSITE" id="PS00687">
    <property type="entry name" value="ALDEHYDE_DEHYDR_GLU"/>
    <property type="match status" value="1"/>
</dbReference>
<dbReference type="InterPro" id="IPR016163">
    <property type="entry name" value="Ald_DH_C"/>
</dbReference>
<dbReference type="PANTHER" id="PTHR43353:SF5">
    <property type="entry name" value="SUCCINATE-SEMIALDEHYDE DEHYDROGENASE, MITOCHONDRIAL"/>
    <property type="match status" value="1"/>
</dbReference>
<evidence type="ECO:0000259" key="5">
    <source>
        <dbReference type="Pfam" id="PF00171"/>
    </source>
</evidence>
<sequence>MEPVLISTNPLNQEEVGRVTIASADEIARVVANARQAQPAWAALSVAERKNLVERAYTQLDTVHDDLVRLICLEMGKDFRRASYEVSGVIQSAPYLAEEVAQAVAPVSKGHGVELQYRPLGVVGVISPWNYPLAMANNLIIPALVAGNTVVLKPSELTPLVADTFVKLLAEFLPADVINIVHGNEEAGKALVSSDINMVAFTGSVQAGKNIMRNASSRLHRLVMELGGNDPMIVLPDADINTAARFAVASSLENTGQMCTSTERIYVDASIYDQFVAKVVEIAAAYRPGAWNQAGIHIGPMASAEQHQHVVKHLADAAGKGARFVLGQPEYPRPYIQPTVVTGLTEDMLLEREETFGPVVAIAKVDSVDEAIRRANQSIYGLGAVVFGQHGARQVADAMEAGMVSINGSVGSGNAPWVGAKQSGLGYHGGLEGHRQFTQIRVMSR</sequence>
<dbReference type="Gene3D" id="3.40.605.10">
    <property type="entry name" value="Aldehyde Dehydrogenase, Chain A, domain 1"/>
    <property type="match status" value="1"/>
</dbReference>
<protein>
    <submittedName>
        <fullName evidence="6">Aldehyde dehydrogenase</fullName>
    </submittedName>
</protein>
<dbReference type="AlphaFoldDB" id="A0A5C8LV01"/>
<dbReference type="InterPro" id="IPR029510">
    <property type="entry name" value="Ald_DH_CS_GLU"/>
</dbReference>
<evidence type="ECO:0000256" key="3">
    <source>
        <dbReference type="PROSITE-ProRule" id="PRU10007"/>
    </source>
</evidence>
<dbReference type="InterPro" id="IPR016162">
    <property type="entry name" value="Ald_DH_N"/>
</dbReference>
<comment type="similarity">
    <text evidence="1 4">Belongs to the aldehyde dehydrogenase family.</text>
</comment>
<dbReference type="PANTHER" id="PTHR43353">
    <property type="entry name" value="SUCCINATE-SEMIALDEHYDE DEHYDROGENASE, MITOCHONDRIAL"/>
    <property type="match status" value="1"/>
</dbReference>
<dbReference type="CDD" id="cd07078">
    <property type="entry name" value="ALDH"/>
    <property type="match status" value="1"/>
</dbReference>
<organism evidence="6 7">
    <name type="scientific">Rheinheimera tangshanensis</name>
    <dbReference type="NCBI Taxonomy" id="400153"/>
    <lineage>
        <taxon>Bacteria</taxon>
        <taxon>Pseudomonadati</taxon>
        <taxon>Pseudomonadota</taxon>
        <taxon>Gammaproteobacteria</taxon>
        <taxon>Chromatiales</taxon>
        <taxon>Chromatiaceae</taxon>
        <taxon>Rheinheimera</taxon>
    </lineage>
</organism>
<dbReference type="Gene3D" id="3.40.309.10">
    <property type="entry name" value="Aldehyde Dehydrogenase, Chain A, domain 2"/>
    <property type="match status" value="1"/>
</dbReference>
<feature type="domain" description="Aldehyde dehydrogenase" evidence="5">
    <location>
        <begin position="7"/>
        <end position="442"/>
    </location>
</feature>
<dbReference type="OrthoDB" id="9812625at2"/>
<proteinExistence type="inferred from homology"/>
<keyword evidence="7" id="KW-1185">Reference proteome</keyword>
<dbReference type="RefSeq" id="WP_147903965.1">
    <property type="nucleotide sequence ID" value="NZ_BAAAGC010000007.1"/>
</dbReference>
<accession>A0A5C8LV01</accession>